<proteinExistence type="predicted"/>
<dbReference type="Proteomes" id="UP000317093">
    <property type="component" value="Chromosome"/>
</dbReference>
<dbReference type="AlphaFoldDB" id="A0A518B5Y4"/>
<reference evidence="1 2" key="1">
    <citation type="submission" date="2019-02" db="EMBL/GenBank/DDBJ databases">
        <title>Deep-cultivation of Planctomycetes and their phenomic and genomic characterization uncovers novel biology.</title>
        <authorList>
            <person name="Wiegand S."/>
            <person name="Jogler M."/>
            <person name="Boedeker C."/>
            <person name="Pinto D."/>
            <person name="Vollmers J."/>
            <person name="Rivas-Marin E."/>
            <person name="Kohn T."/>
            <person name="Peeters S.H."/>
            <person name="Heuer A."/>
            <person name="Rast P."/>
            <person name="Oberbeckmann S."/>
            <person name="Bunk B."/>
            <person name="Jeske O."/>
            <person name="Meyerdierks A."/>
            <person name="Storesund J.E."/>
            <person name="Kallscheuer N."/>
            <person name="Luecker S."/>
            <person name="Lage O.M."/>
            <person name="Pohl T."/>
            <person name="Merkel B.J."/>
            <person name="Hornburger P."/>
            <person name="Mueller R.-W."/>
            <person name="Bruemmer F."/>
            <person name="Labrenz M."/>
            <person name="Spormann A.M."/>
            <person name="Op den Camp H."/>
            <person name="Overmann J."/>
            <person name="Amann R."/>
            <person name="Jetten M.S.M."/>
            <person name="Mascher T."/>
            <person name="Medema M.H."/>
            <person name="Devos D.P."/>
            <person name="Kaster A.-K."/>
            <person name="Ovreas L."/>
            <person name="Rohde M."/>
            <person name="Galperin M.Y."/>
            <person name="Jogler C."/>
        </authorList>
    </citation>
    <scope>NUCLEOTIDE SEQUENCE [LARGE SCALE GENOMIC DNA]</scope>
    <source>
        <strain evidence="1 2">Pan216</strain>
    </source>
</reference>
<organism evidence="1 2">
    <name type="scientific">Kolteria novifilia</name>
    <dbReference type="NCBI Taxonomy" id="2527975"/>
    <lineage>
        <taxon>Bacteria</taxon>
        <taxon>Pseudomonadati</taxon>
        <taxon>Planctomycetota</taxon>
        <taxon>Planctomycetia</taxon>
        <taxon>Kolteriales</taxon>
        <taxon>Kolteriaceae</taxon>
        <taxon>Kolteria</taxon>
    </lineage>
</organism>
<dbReference type="EMBL" id="CP036279">
    <property type="protein sequence ID" value="QDU62384.1"/>
    <property type="molecule type" value="Genomic_DNA"/>
</dbReference>
<evidence type="ECO:0000313" key="1">
    <source>
        <dbReference type="EMBL" id="QDU62384.1"/>
    </source>
</evidence>
<dbReference type="KEGG" id="knv:Pan216_32510"/>
<sequence>MQPKLLRKTSATLIDNEFPGLGDVFLGHSPRSIKERHYVQPSQEKFDEAIAWLGERLGIDQP</sequence>
<keyword evidence="2" id="KW-1185">Reference proteome</keyword>
<evidence type="ECO:0000313" key="2">
    <source>
        <dbReference type="Proteomes" id="UP000317093"/>
    </source>
</evidence>
<protein>
    <submittedName>
        <fullName evidence="1">Uncharacterized protein</fullName>
    </submittedName>
</protein>
<gene>
    <name evidence="1" type="ORF">Pan216_32510</name>
</gene>
<name>A0A518B5Y4_9BACT</name>
<accession>A0A518B5Y4</accession>